<gene>
    <name evidence="2" type="ORF">ED208_09280</name>
</gene>
<dbReference type="PANTHER" id="PTHR43610:SF1">
    <property type="entry name" value="N-ACETYLTRANSFERASE DOMAIN-CONTAINING PROTEIN"/>
    <property type="match status" value="1"/>
</dbReference>
<dbReference type="InterPro" id="IPR000182">
    <property type="entry name" value="GNAT_dom"/>
</dbReference>
<dbReference type="SUPFAM" id="SSF55729">
    <property type="entry name" value="Acyl-CoA N-acyltransferases (Nat)"/>
    <property type="match status" value="1"/>
</dbReference>
<accession>A0A3N0VEK3</accession>
<proteinExistence type="predicted"/>
<keyword evidence="3" id="KW-1185">Reference proteome</keyword>
<dbReference type="GO" id="GO:0016747">
    <property type="term" value="F:acyltransferase activity, transferring groups other than amino-acyl groups"/>
    <property type="evidence" value="ECO:0007669"/>
    <property type="project" value="InterPro"/>
</dbReference>
<dbReference type="Pfam" id="PF13302">
    <property type="entry name" value="Acetyltransf_3"/>
    <property type="match status" value="1"/>
</dbReference>
<feature type="domain" description="N-acetyltransferase" evidence="1">
    <location>
        <begin position="13"/>
        <end position="179"/>
    </location>
</feature>
<dbReference type="AlphaFoldDB" id="A0A3N0VEK3"/>
<organism evidence="2 3">
    <name type="scientific">Stagnimonas aquatica</name>
    <dbReference type="NCBI Taxonomy" id="2689987"/>
    <lineage>
        <taxon>Bacteria</taxon>
        <taxon>Pseudomonadati</taxon>
        <taxon>Pseudomonadota</taxon>
        <taxon>Gammaproteobacteria</taxon>
        <taxon>Nevskiales</taxon>
        <taxon>Nevskiaceae</taxon>
        <taxon>Stagnimonas</taxon>
    </lineage>
</organism>
<dbReference type="PANTHER" id="PTHR43610">
    <property type="entry name" value="BLL6696 PROTEIN"/>
    <property type="match status" value="1"/>
</dbReference>
<dbReference type="PROSITE" id="PS51186">
    <property type="entry name" value="GNAT"/>
    <property type="match status" value="1"/>
</dbReference>
<reference evidence="2 3" key="1">
    <citation type="submission" date="2018-10" db="EMBL/GenBank/DDBJ databases">
        <authorList>
            <person name="Chen W.-M."/>
        </authorList>
    </citation>
    <scope>NUCLEOTIDE SEQUENCE [LARGE SCALE GENOMIC DNA]</scope>
    <source>
        <strain evidence="2 3">THS-13</strain>
    </source>
</reference>
<evidence type="ECO:0000259" key="1">
    <source>
        <dbReference type="PROSITE" id="PS51186"/>
    </source>
</evidence>
<dbReference type="InParanoid" id="A0A3N0VEK3"/>
<evidence type="ECO:0000313" key="2">
    <source>
        <dbReference type="EMBL" id="ROH91140.1"/>
    </source>
</evidence>
<dbReference type="EMBL" id="RJVO01000003">
    <property type="protein sequence ID" value="ROH91140.1"/>
    <property type="molecule type" value="Genomic_DNA"/>
</dbReference>
<sequence length="204" mass="22735">MMLAPVILEGRHVRLEPLSREHHAALCEAGQDPATFRWFPTTVAGEQGMRAYIDSGLTDHAAGRALPFVIRRVEGGRIVGATRFAAFEPAHQRAEIGWTWLEASARRTPVNTECKRLLLAHGFERLGLNRIEFKTDSRNAASRAALARIGATEEGVFRNHMRMPDGSIRHSVWFSIIREEWPQVRSHLDALLAQTPTSAAPAQV</sequence>
<comment type="caution">
    <text evidence="2">The sequence shown here is derived from an EMBL/GenBank/DDBJ whole genome shotgun (WGS) entry which is preliminary data.</text>
</comment>
<evidence type="ECO:0000313" key="3">
    <source>
        <dbReference type="Proteomes" id="UP000282106"/>
    </source>
</evidence>
<dbReference type="InterPro" id="IPR016181">
    <property type="entry name" value="Acyl_CoA_acyltransferase"/>
</dbReference>
<keyword evidence="2" id="KW-0808">Transferase</keyword>
<dbReference type="Proteomes" id="UP000282106">
    <property type="component" value="Unassembled WGS sequence"/>
</dbReference>
<dbReference type="Gene3D" id="3.40.630.30">
    <property type="match status" value="1"/>
</dbReference>
<name>A0A3N0VEK3_9GAMM</name>
<protein>
    <submittedName>
        <fullName evidence="2">N-acetyltransferase</fullName>
    </submittedName>
</protein>